<protein>
    <submittedName>
        <fullName evidence="1">Uncharacterized protein</fullName>
    </submittedName>
</protein>
<accession>A0ABQ6J4R9</accession>
<comment type="caution">
    <text evidence="1">The sequence shown here is derived from an EMBL/GenBank/DDBJ whole genome shotgun (WGS) entry which is preliminary data.</text>
</comment>
<evidence type="ECO:0000313" key="2">
    <source>
        <dbReference type="Proteomes" id="UP001157046"/>
    </source>
</evidence>
<sequence>MPFVNADKSRYKRLAWHSNASPKNYIKVTRCNFDINGKINLIKPSNLTLERAKDFVDETQ</sequence>
<dbReference type="EMBL" id="BSUY01000001">
    <property type="protein sequence ID" value="GMA83127.1"/>
    <property type="molecule type" value="Genomic_DNA"/>
</dbReference>
<reference evidence="2" key="1">
    <citation type="journal article" date="2019" name="Int. J. Syst. Evol. Microbiol.">
        <title>The Global Catalogue of Microorganisms (GCM) 10K type strain sequencing project: providing services to taxonomists for standard genome sequencing and annotation.</title>
        <authorList>
            <consortium name="The Broad Institute Genomics Platform"/>
            <consortium name="The Broad Institute Genome Sequencing Center for Infectious Disease"/>
            <person name="Wu L."/>
            <person name="Ma J."/>
        </authorList>
    </citation>
    <scope>NUCLEOTIDE SEQUENCE [LARGE SCALE GENOMIC DNA]</scope>
    <source>
        <strain evidence="2">NBRC 102030</strain>
    </source>
</reference>
<organism evidence="1 2">
    <name type="scientific">Shewanella glacialipiscicola</name>
    <dbReference type="NCBI Taxonomy" id="614069"/>
    <lineage>
        <taxon>Bacteria</taxon>
        <taxon>Pseudomonadati</taxon>
        <taxon>Pseudomonadota</taxon>
        <taxon>Gammaproteobacteria</taxon>
        <taxon>Alteromonadales</taxon>
        <taxon>Shewanellaceae</taxon>
        <taxon>Shewanella</taxon>
    </lineage>
</organism>
<proteinExistence type="predicted"/>
<evidence type="ECO:0000313" key="1">
    <source>
        <dbReference type="EMBL" id="GMA83127.1"/>
    </source>
</evidence>
<dbReference type="Proteomes" id="UP001157046">
    <property type="component" value="Unassembled WGS sequence"/>
</dbReference>
<gene>
    <name evidence="1" type="ORF">GCM10025855_26600</name>
</gene>
<keyword evidence="2" id="KW-1185">Reference proteome</keyword>
<name>A0ABQ6J4R9_9GAMM</name>